<dbReference type="Proteomes" id="UP000515159">
    <property type="component" value="Chromosome 3"/>
</dbReference>
<keyword evidence="8" id="KW-0808">Transferase</keyword>
<dbReference type="GO" id="GO:0006955">
    <property type="term" value="P:immune response"/>
    <property type="evidence" value="ECO:0007669"/>
    <property type="project" value="InterPro"/>
</dbReference>
<dbReference type="InParanoid" id="A0A6P8PZU5"/>
<dbReference type="OrthoDB" id="6365554at2759"/>
<keyword evidence="8" id="KW-0418">Kinase</keyword>
<dbReference type="GO" id="GO:0043123">
    <property type="term" value="P:positive regulation of canonical NF-kappaB signal transduction"/>
    <property type="evidence" value="ECO:0007669"/>
    <property type="project" value="InterPro"/>
</dbReference>
<dbReference type="RefSeq" id="XP_033793432.1">
    <property type="nucleotide sequence ID" value="XM_033937541.1"/>
</dbReference>
<evidence type="ECO:0000256" key="4">
    <source>
        <dbReference type="ARBA" id="ARBA00022490"/>
    </source>
</evidence>
<dbReference type="CTD" id="134728"/>
<comment type="similarity">
    <text evidence="3">Belongs to the IRAK1BP1 family.</text>
</comment>
<dbReference type="GO" id="GO:0016301">
    <property type="term" value="F:kinase activity"/>
    <property type="evidence" value="ECO:0007669"/>
    <property type="project" value="UniProtKB-KW"/>
</dbReference>
<dbReference type="Gene3D" id="3.30.70.2970">
    <property type="entry name" value="Protein of unknown function (DUF541), domain 2"/>
    <property type="match status" value="1"/>
</dbReference>
<reference evidence="8" key="1">
    <citation type="submission" date="2025-08" db="UniProtKB">
        <authorList>
            <consortium name="RefSeq"/>
        </authorList>
    </citation>
    <scope>IDENTIFICATION</scope>
</reference>
<sequence>MSVPQGRVFMSLAPSHEENQEENQPENGQTPGTAAAAASREVHVIGHAELSAAPDRARVSIQVNSQKDVAGEAKSSVCRRLDYIVQSVRRQGITEEFMTVTKTFTRIENAYHMEAEVSIIFSDFGKMQNLCNLLVEKLGSSILLSPHQFYHTQEALEKLRRQVCLTAVGNARGKAQEVCRMLGQVLGKPLLIREEKLKEWACQTESLTIQQKIKSGTVFVSSKVFVTFEIKAKEKHEKNKKNT</sequence>
<dbReference type="InterPro" id="IPR030312">
    <property type="entry name" value="IRAK1BP1"/>
</dbReference>
<dbReference type="GO" id="GO:0005737">
    <property type="term" value="C:cytoplasm"/>
    <property type="evidence" value="ECO:0007669"/>
    <property type="project" value="UniProtKB-SubCell"/>
</dbReference>
<proteinExistence type="inferred from homology"/>
<dbReference type="PANTHER" id="PTHR18842:SF2">
    <property type="entry name" value="INTERLEUKIN-1 RECEPTOR-ASSOCIATED KINASE 1-BINDING PROTEIN 1"/>
    <property type="match status" value="1"/>
</dbReference>
<evidence type="ECO:0000256" key="2">
    <source>
        <dbReference type="ARBA" id="ARBA00004496"/>
    </source>
</evidence>
<dbReference type="InterPro" id="IPR007497">
    <property type="entry name" value="SIMPL/DUF541"/>
</dbReference>
<evidence type="ECO:0000256" key="6">
    <source>
        <dbReference type="SAM" id="MobiDB-lite"/>
    </source>
</evidence>
<organism evidence="7 8">
    <name type="scientific">Geotrypetes seraphini</name>
    <name type="common">Gaboon caecilian</name>
    <name type="synonym">Caecilia seraphini</name>
    <dbReference type="NCBI Taxonomy" id="260995"/>
    <lineage>
        <taxon>Eukaryota</taxon>
        <taxon>Metazoa</taxon>
        <taxon>Chordata</taxon>
        <taxon>Craniata</taxon>
        <taxon>Vertebrata</taxon>
        <taxon>Euteleostomi</taxon>
        <taxon>Amphibia</taxon>
        <taxon>Gymnophiona</taxon>
        <taxon>Geotrypetes</taxon>
    </lineage>
</organism>
<protein>
    <submittedName>
        <fullName evidence="8">Interleukin-1 receptor-associated kinase 1-binding protein 1</fullName>
    </submittedName>
</protein>
<name>A0A6P8PZU5_GEOSA</name>
<dbReference type="Pfam" id="PF04402">
    <property type="entry name" value="SIMPL"/>
    <property type="match status" value="1"/>
</dbReference>
<evidence type="ECO:0000313" key="7">
    <source>
        <dbReference type="Proteomes" id="UP000515159"/>
    </source>
</evidence>
<keyword evidence="5" id="KW-0539">Nucleus</keyword>
<keyword evidence="7" id="KW-1185">Reference proteome</keyword>
<dbReference type="PANTHER" id="PTHR18842">
    <property type="entry name" value="INTERLEUKIN-1 RECEPTOR-ASSOCIATED KINASE 1-BINDING PROTEIN 1"/>
    <property type="match status" value="1"/>
</dbReference>
<evidence type="ECO:0000256" key="5">
    <source>
        <dbReference type="ARBA" id="ARBA00023242"/>
    </source>
</evidence>
<keyword evidence="4" id="KW-0963">Cytoplasm</keyword>
<feature type="region of interest" description="Disordered" evidence="6">
    <location>
        <begin position="15"/>
        <end position="37"/>
    </location>
</feature>
<dbReference type="Gene3D" id="3.30.110.170">
    <property type="entry name" value="Protein of unknown function (DUF541), domain 1"/>
    <property type="match status" value="1"/>
</dbReference>
<dbReference type="KEGG" id="gsh:117357169"/>
<comment type="subcellular location">
    <subcellularLocation>
        <location evidence="2">Cytoplasm</location>
    </subcellularLocation>
    <subcellularLocation>
        <location evidence="1">Nucleus</location>
    </subcellularLocation>
</comment>
<evidence type="ECO:0000256" key="3">
    <source>
        <dbReference type="ARBA" id="ARBA00005509"/>
    </source>
</evidence>
<dbReference type="GO" id="GO:0005634">
    <property type="term" value="C:nucleus"/>
    <property type="evidence" value="ECO:0007669"/>
    <property type="project" value="UniProtKB-SubCell"/>
</dbReference>
<dbReference type="FunCoup" id="A0A6P8PZU5">
    <property type="interactions" value="352"/>
</dbReference>
<gene>
    <name evidence="8" type="primary">IRAK1BP1</name>
</gene>
<evidence type="ECO:0000313" key="8">
    <source>
        <dbReference type="RefSeq" id="XP_033793432.1"/>
    </source>
</evidence>
<evidence type="ECO:0000256" key="1">
    <source>
        <dbReference type="ARBA" id="ARBA00004123"/>
    </source>
</evidence>
<accession>A0A6P8PZU5</accession>
<dbReference type="GeneID" id="117357169"/>
<keyword evidence="8" id="KW-0675">Receptor</keyword>
<dbReference type="AlphaFoldDB" id="A0A6P8PZU5"/>